<dbReference type="PANTHER" id="PTHR42813">
    <property type="entry name" value="ZINC-TYPE ALCOHOL DEHYDROGENASE-LIKE"/>
    <property type="match status" value="1"/>
</dbReference>
<accession>A0AAJ0LVD0</accession>
<evidence type="ECO:0000256" key="2">
    <source>
        <dbReference type="ARBA" id="ARBA00008072"/>
    </source>
</evidence>
<dbReference type="AlphaFoldDB" id="A0AAJ0LVD0"/>
<dbReference type="Gene3D" id="3.40.50.720">
    <property type="entry name" value="NAD(P)-binding Rossmann-like Domain"/>
    <property type="match status" value="1"/>
</dbReference>
<dbReference type="SUPFAM" id="SSF51735">
    <property type="entry name" value="NAD(P)-binding Rossmann-fold domains"/>
    <property type="match status" value="1"/>
</dbReference>
<keyword evidence="11" id="KW-1185">Reference proteome</keyword>
<comment type="cofactor">
    <cofactor evidence="1 7">
        <name>Zn(2+)</name>
        <dbReference type="ChEBI" id="CHEBI:29105"/>
    </cofactor>
</comment>
<keyword evidence="4 7" id="KW-0862">Zinc</keyword>
<evidence type="ECO:0000256" key="7">
    <source>
        <dbReference type="RuleBase" id="RU361277"/>
    </source>
</evidence>
<keyword evidence="5" id="KW-0560">Oxidoreductase</keyword>
<dbReference type="InterPro" id="IPR013149">
    <property type="entry name" value="ADH-like_C"/>
</dbReference>
<evidence type="ECO:0000259" key="9">
    <source>
        <dbReference type="Pfam" id="PF08240"/>
    </source>
</evidence>
<dbReference type="Pfam" id="PF08240">
    <property type="entry name" value="ADH_N"/>
    <property type="match status" value="1"/>
</dbReference>
<evidence type="ECO:0000259" key="8">
    <source>
        <dbReference type="Pfam" id="PF00107"/>
    </source>
</evidence>
<dbReference type="CDD" id="cd08282">
    <property type="entry name" value="PFDH_like"/>
    <property type="match status" value="1"/>
</dbReference>
<dbReference type="InterPro" id="IPR002328">
    <property type="entry name" value="ADH_Zn_CS"/>
</dbReference>
<comment type="similarity">
    <text evidence="2 7">Belongs to the zinc-containing alcohol dehydrogenase family.</text>
</comment>
<dbReference type="PANTHER" id="PTHR42813:SF3">
    <property type="entry name" value="GLUTATHIONE-INDEPENDENT FORMALDEHYDE DEHYDROGENASE"/>
    <property type="match status" value="1"/>
</dbReference>
<evidence type="ECO:0000256" key="3">
    <source>
        <dbReference type="ARBA" id="ARBA00022723"/>
    </source>
</evidence>
<evidence type="ECO:0000313" key="10">
    <source>
        <dbReference type="EMBL" id="KAK3056939.1"/>
    </source>
</evidence>
<dbReference type="GO" id="GO:0016491">
    <property type="term" value="F:oxidoreductase activity"/>
    <property type="evidence" value="ECO:0007669"/>
    <property type="project" value="UniProtKB-KW"/>
</dbReference>
<feature type="domain" description="Alcohol dehydrogenase-like C-terminal" evidence="8">
    <location>
        <begin position="192"/>
        <end position="260"/>
    </location>
</feature>
<protein>
    <submittedName>
        <fullName evidence="10">Uncharacterized protein</fullName>
    </submittedName>
</protein>
<evidence type="ECO:0000256" key="4">
    <source>
        <dbReference type="ARBA" id="ARBA00022833"/>
    </source>
</evidence>
<keyword evidence="3 7" id="KW-0479">Metal-binding</keyword>
<sequence>MADGKMKALFYDGPFKVSIQETSIPQIQHPDDAIIKVTTACICGSDLHMYEGRTAAEGGSGLVFGHENMGIITEVGPGVMLLKKGDRIVLPFNVADGRCRNCEEGKTAFCTGVNPGFAGGAYGYVAMGPYQGGQAQYLRVPFADFNGLKLPEGTEHEADFAMLADIFPTGWHGLVLSGFKPGETVAVFGAGPVGMMAAYSGIIRGASQVYVVDQVKERLEQAKKIGAIPINFRDGDPVEQIIKHNGGMVDRAVDCVGYQAVDSKGSKEQPNIVLDQLIMVTRATGGLGIPGLYVPSDPGAPDEKSGKGQILLSFGKLFEKGLSLGTGQCNVKAYNRYLRDLIISGRAKPSFVVSHEVGLEEAPTAYEKFDKRIEGYTKVLLHPNGPLS</sequence>
<keyword evidence="6" id="KW-0520">NAD</keyword>
<dbReference type="GO" id="GO:0008270">
    <property type="term" value="F:zinc ion binding"/>
    <property type="evidence" value="ECO:0007669"/>
    <property type="project" value="InterPro"/>
</dbReference>
<feature type="domain" description="Alcohol dehydrogenase-like N-terminal" evidence="9">
    <location>
        <begin position="30"/>
        <end position="143"/>
    </location>
</feature>
<dbReference type="Pfam" id="PF00107">
    <property type="entry name" value="ADH_zinc_N"/>
    <property type="match status" value="1"/>
</dbReference>
<reference evidence="10" key="1">
    <citation type="submission" date="2023-04" db="EMBL/GenBank/DDBJ databases">
        <title>Black Yeasts Isolated from many extreme environments.</title>
        <authorList>
            <person name="Coleine C."/>
            <person name="Stajich J.E."/>
            <person name="Selbmann L."/>
        </authorList>
    </citation>
    <scope>NUCLEOTIDE SEQUENCE</scope>
    <source>
        <strain evidence="10">CCFEE 5312</strain>
    </source>
</reference>
<dbReference type="InterPro" id="IPR036291">
    <property type="entry name" value="NAD(P)-bd_dom_sf"/>
</dbReference>
<evidence type="ECO:0000256" key="6">
    <source>
        <dbReference type="ARBA" id="ARBA00023027"/>
    </source>
</evidence>
<dbReference type="InterPro" id="IPR011032">
    <property type="entry name" value="GroES-like_sf"/>
</dbReference>
<proteinExistence type="inferred from homology"/>
<evidence type="ECO:0000313" key="11">
    <source>
        <dbReference type="Proteomes" id="UP001271007"/>
    </source>
</evidence>
<dbReference type="PROSITE" id="PS00059">
    <property type="entry name" value="ADH_ZINC"/>
    <property type="match status" value="1"/>
</dbReference>
<dbReference type="InterPro" id="IPR013154">
    <property type="entry name" value="ADH-like_N"/>
</dbReference>
<gene>
    <name evidence="10" type="ORF">LTR09_001977</name>
</gene>
<dbReference type="Proteomes" id="UP001271007">
    <property type="component" value="Unassembled WGS sequence"/>
</dbReference>
<dbReference type="SUPFAM" id="SSF50129">
    <property type="entry name" value="GroES-like"/>
    <property type="match status" value="1"/>
</dbReference>
<name>A0AAJ0LVD0_9PEZI</name>
<evidence type="ECO:0000256" key="1">
    <source>
        <dbReference type="ARBA" id="ARBA00001947"/>
    </source>
</evidence>
<dbReference type="EMBL" id="JAWDJX010000004">
    <property type="protein sequence ID" value="KAK3056939.1"/>
    <property type="molecule type" value="Genomic_DNA"/>
</dbReference>
<organism evidence="10 11">
    <name type="scientific">Extremus antarcticus</name>
    <dbReference type="NCBI Taxonomy" id="702011"/>
    <lineage>
        <taxon>Eukaryota</taxon>
        <taxon>Fungi</taxon>
        <taxon>Dikarya</taxon>
        <taxon>Ascomycota</taxon>
        <taxon>Pezizomycotina</taxon>
        <taxon>Dothideomycetes</taxon>
        <taxon>Dothideomycetidae</taxon>
        <taxon>Mycosphaerellales</taxon>
        <taxon>Extremaceae</taxon>
        <taxon>Extremus</taxon>
    </lineage>
</organism>
<comment type="caution">
    <text evidence="10">The sequence shown here is derived from an EMBL/GenBank/DDBJ whole genome shotgun (WGS) entry which is preliminary data.</text>
</comment>
<dbReference type="Gene3D" id="3.90.180.10">
    <property type="entry name" value="Medium-chain alcohol dehydrogenases, catalytic domain"/>
    <property type="match status" value="1"/>
</dbReference>
<evidence type="ECO:0000256" key="5">
    <source>
        <dbReference type="ARBA" id="ARBA00023002"/>
    </source>
</evidence>